<feature type="transmembrane region" description="Helical" evidence="1">
    <location>
        <begin position="53"/>
        <end position="72"/>
    </location>
</feature>
<dbReference type="Proteomes" id="UP000069654">
    <property type="component" value="Unassembled WGS sequence"/>
</dbReference>
<feature type="transmembrane region" description="Helical" evidence="1">
    <location>
        <begin position="79"/>
        <end position="98"/>
    </location>
</feature>
<dbReference type="RefSeq" id="WP_003924020.1">
    <property type="nucleotide sequence ID" value="NZ_BCTB01000009.1"/>
</dbReference>
<keyword evidence="1" id="KW-0812">Transmembrane</keyword>
<evidence type="ECO:0000313" key="3">
    <source>
        <dbReference type="Proteomes" id="UP000069654"/>
    </source>
</evidence>
<organism evidence="2 3">
    <name type="scientific">Mycolicibacterium thermoresistibile</name>
    <name type="common">Mycobacterium thermoresistibile</name>
    <dbReference type="NCBI Taxonomy" id="1797"/>
    <lineage>
        <taxon>Bacteria</taxon>
        <taxon>Bacillati</taxon>
        <taxon>Actinomycetota</taxon>
        <taxon>Actinomycetes</taxon>
        <taxon>Mycobacteriales</taxon>
        <taxon>Mycobacteriaceae</taxon>
        <taxon>Mycolicibacterium</taxon>
    </lineage>
</organism>
<dbReference type="AlphaFoldDB" id="A0A100XD84"/>
<dbReference type="STRING" id="1797.RMCT_1464"/>
<gene>
    <name evidence="2" type="ORF">RMCT_1464</name>
</gene>
<proteinExistence type="predicted"/>
<feature type="transmembrane region" description="Helical" evidence="1">
    <location>
        <begin position="22"/>
        <end position="41"/>
    </location>
</feature>
<evidence type="ECO:0000313" key="2">
    <source>
        <dbReference type="EMBL" id="GAT14494.1"/>
    </source>
</evidence>
<name>A0A100XD84_MYCTH</name>
<keyword evidence="1" id="KW-0472">Membrane</keyword>
<protein>
    <recommendedName>
        <fullName evidence="4">Integral membrane protein</fullName>
    </recommendedName>
</protein>
<reference evidence="2 3" key="1">
    <citation type="journal article" date="2016" name="Genome Announc.">
        <title>Draft Genome Sequences of Five Rapidly Growing Mycobacterium Species, M. thermoresistibile, M. fortuitum subsp. acetamidolyticum, M. canariasense, M. brisbanense, and M. novocastrense.</title>
        <authorList>
            <person name="Katahira K."/>
            <person name="Ogura Y."/>
            <person name="Gotoh Y."/>
            <person name="Hayashi T."/>
        </authorList>
    </citation>
    <scope>NUCLEOTIDE SEQUENCE [LARGE SCALE GENOMIC DNA]</scope>
    <source>
        <strain evidence="2 3">JCM6362</strain>
    </source>
</reference>
<reference evidence="3" key="2">
    <citation type="submission" date="2016-02" db="EMBL/GenBank/DDBJ databases">
        <title>Draft genome sequence of five rapidly growing Mycobacterium species.</title>
        <authorList>
            <person name="Katahira K."/>
            <person name="Gotou Y."/>
            <person name="Iida K."/>
            <person name="Ogura Y."/>
            <person name="Hayashi T."/>
        </authorList>
    </citation>
    <scope>NUCLEOTIDE SEQUENCE [LARGE SCALE GENOMIC DNA]</scope>
    <source>
        <strain evidence="3">JCM6362</strain>
    </source>
</reference>
<dbReference type="OMA" id="FEYAMSA"/>
<dbReference type="EMBL" id="BCTB01000009">
    <property type="protein sequence ID" value="GAT14494.1"/>
    <property type="molecule type" value="Genomic_DNA"/>
</dbReference>
<feature type="transmembrane region" description="Helical" evidence="1">
    <location>
        <begin position="110"/>
        <end position="130"/>
    </location>
</feature>
<keyword evidence="1" id="KW-1133">Transmembrane helix</keyword>
<evidence type="ECO:0000256" key="1">
    <source>
        <dbReference type="SAM" id="Phobius"/>
    </source>
</evidence>
<comment type="caution">
    <text evidence="2">The sequence shown here is derived from an EMBL/GenBank/DDBJ whole genome shotgun (WGS) entry which is preliminary data.</text>
</comment>
<sequence>MTATALSATGTRDSFLRLAMRADGVLTGLAGLAMLPLAGWIAEISGTTPAIEYTIAAFFVIYGAVVLGLAALPSLRRPGLAVIAANISYTVAAVAVVLTDVWSMTTTGVLLALATGVYTLVFADLQYIGWRRLNPRDRTP</sequence>
<evidence type="ECO:0008006" key="4">
    <source>
        <dbReference type="Google" id="ProtNLM"/>
    </source>
</evidence>
<accession>A0A100XD84</accession>
<dbReference type="OrthoDB" id="4762111at2"/>